<organism evidence="1 2">
    <name type="scientific">Bacillus cereus</name>
    <dbReference type="NCBI Taxonomy" id="1396"/>
    <lineage>
        <taxon>Bacteria</taxon>
        <taxon>Bacillati</taxon>
        <taxon>Bacillota</taxon>
        <taxon>Bacilli</taxon>
        <taxon>Bacillales</taxon>
        <taxon>Bacillaceae</taxon>
        <taxon>Bacillus</taxon>
        <taxon>Bacillus cereus group</taxon>
    </lineage>
</organism>
<reference evidence="1 2" key="1">
    <citation type="submission" date="2015-09" db="EMBL/GenBank/DDBJ databases">
        <title>Bacillus cereus food isolates.</title>
        <authorList>
            <person name="Boekhorst J."/>
        </authorList>
    </citation>
    <scope>NUCLEOTIDE SEQUENCE [LARGE SCALE GENOMIC DNA]</scope>
    <source>
        <strain evidence="1 2">B4088</strain>
    </source>
</reference>
<accession>A0A164QSZ5</accession>
<proteinExistence type="predicted"/>
<dbReference type="PATRIC" id="fig|1396.535.peg.4353"/>
<dbReference type="RefSeq" id="WP_153038993.1">
    <property type="nucleotide sequence ID" value="NZ_LJKE01000015.1"/>
</dbReference>
<sequence>MINNRIFSQIERLRLHPNEQIIITHYEQVTGNSFKRFDLLALKEAVQSATPAQIMNAISTLHKKYPERYTHFSYVNPYLRIYKKNRKGDKNE</sequence>
<comment type="caution">
    <text evidence="1">The sequence shown here is derived from an EMBL/GenBank/DDBJ whole genome shotgun (WGS) entry which is preliminary data.</text>
</comment>
<dbReference type="EMBL" id="LJKE01000015">
    <property type="protein sequence ID" value="KZD72140.1"/>
    <property type="molecule type" value="Genomic_DNA"/>
</dbReference>
<dbReference type="Proteomes" id="UP000076482">
    <property type="component" value="Unassembled WGS sequence"/>
</dbReference>
<dbReference type="AlphaFoldDB" id="A0A164QSZ5"/>
<protein>
    <submittedName>
        <fullName evidence="1">Uncharacterized protein</fullName>
    </submittedName>
</protein>
<evidence type="ECO:0000313" key="1">
    <source>
        <dbReference type="EMBL" id="KZD72140.1"/>
    </source>
</evidence>
<gene>
    <name evidence="1" type="ORF">B4088_0601</name>
</gene>
<name>A0A164QSZ5_BACCE</name>
<evidence type="ECO:0000313" key="2">
    <source>
        <dbReference type="Proteomes" id="UP000076482"/>
    </source>
</evidence>